<gene>
    <name evidence="1" type="ORF">KUO17_10065</name>
</gene>
<dbReference type="InterPro" id="IPR006448">
    <property type="entry name" value="Phage_term_ssu_P27"/>
</dbReference>
<sequence>MAGNGNSGRPPLPASVHVLNGNRSKKNLGSLIDAVKDPVVPVNAPPMPEFLAGEAVAEWERLVPALIALGWVSNLDLMALASYCQAYADWVRFQRLIATRNSESLDGLGGEVQTFKTGAQQTHVLRQLANDAEKRANAAAAQFGLSPLARRNMRASAAPQGELFPNDQRDAAAQYFN</sequence>
<reference evidence="1" key="1">
    <citation type="journal article" date="2022" name="Int. J. Syst. Evol. Microbiol.">
        <title>Pseudomonas aegrilactucae sp. nov. and Pseudomonas morbosilactucae sp. nov., pathogens causing bacterial rot of lettuce in Japan.</title>
        <authorList>
            <person name="Sawada H."/>
            <person name="Fujikawa T."/>
            <person name="Satou M."/>
        </authorList>
    </citation>
    <scope>NUCLEOTIDE SEQUENCE</scope>
    <source>
        <strain evidence="1">MAFF 301350</strain>
    </source>
</reference>
<dbReference type="RefSeq" id="WP_043863297.1">
    <property type="nucleotide sequence ID" value="NZ_JAHTBI010000035.1"/>
</dbReference>
<dbReference type="Proteomes" id="UP001106592">
    <property type="component" value="Unassembled WGS sequence"/>
</dbReference>
<protein>
    <submittedName>
        <fullName evidence="1">Phage terminase small subunit P27 family</fullName>
    </submittedName>
</protein>
<dbReference type="Pfam" id="PF05119">
    <property type="entry name" value="Terminase_4"/>
    <property type="match status" value="1"/>
</dbReference>
<reference evidence="1" key="2">
    <citation type="journal article" date="2023" name="Plant Pathol.">
        <title>Dismantling and reorganizing Pseudomonas marginalis sensu#lato.</title>
        <authorList>
            <person name="Sawada H."/>
            <person name="Fujikawa T."/>
            <person name="Satou M."/>
        </authorList>
    </citation>
    <scope>NUCLEOTIDE SEQUENCE</scope>
    <source>
        <strain evidence="1">MAFF 301350</strain>
    </source>
</reference>
<accession>A0A9Q2XJM9</accession>
<evidence type="ECO:0000313" key="1">
    <source>
        <dbReference type="EMBL" id="MBV6287369.1"/>
    </source>
</evidence>
<comment type="caution">
    <text evidence="1">The sequence shown here is derived from an EMBL/GenBank/DDBJ whole genome shotgun (WGS) entry which is preliminary data.</text>
</comment>
<dbReference type="NCBIfam" id="TIGR01558">
    <property type="entry name" value="sm_term_P27"/>
    <property type="match status" value="1"/>
</dbReference>
<proteinExistence type="predicted"/>
<dbReference type="EMBL" id="JAHTBI010000035">
    <property type="protein sequence ID" value="MBV6287369.1"/>
    <property type="molecule type" value="Genomic_DNA"/>
</dbReference>
<name>A0A9Q2XJM9_9PSED</name>
<evidence type="ECO:0000313" key="2">
    <source>
        <dbReference type="Proteomes" id="UP001106592"/>
    </source>
</evidence>
<organism evidence="1 2">
    <name type="scientific">Pseudomonas aegrilactucae</name>
    <dbReference type="NCBI Taxonomy" id="2854028"/>
    <lineage>
        <taxon>Bacteria</taxon>
        <taxon>Pseudomonadati</taxon>
        <taxon>Pseudomonadota</taxon>
        <taxon>Gammaproteobacteria</taxon>
        <taxon>Pseudomonadales</taxon>
        <taxon>Pseudomonadaceae</taxon>
        <taxon>Pseudomonas</taxon>
    </lineage>
</organism>
<dbReference type="AlphaFoldDB" id="A0A9Q2XJM9"/>
<keyword evidence="2" id="KW-1185">Reference proteome</keyword>